<proteinExistence type="predicted"/>
<gene>
    <name evidence="2" type="ORF">SAMN02194393_03013</name>
</gene>
<dbReference type="Gene3D" id="1.10.10.10">
    <property type="entry name" value="Winged helix-like DNA-binding domain superfamily/Winged helix DNA-binding domain"/>
    <property type="match status" value="1"/>
</dbReference>
<evidence type="ECO:0000313" key="3">
    <source>
        <dbReference type="Proteomes" id="UP000190285"/>
    </source>
</evidence>
<dbReference type="GO" id="GO:0016301">
    <property type="term" value="F:kinase activity"/>
    <property type="evidence" value="ECO:0007669"/>
    <property type="project" value="UniProtKB-KW"/>
</dbReference>
<dbReference type="Pfam" id="PF00027">
    <property type="entry name" value="cNMP_binding"/>
    <property type="match status" value="1"/>
</dbReference>
<dbReference type="SUPFAM" id="SSF51206">
    <property type="entry name" value="cAMP-binding domain-like"/>
    <property type="match status" value="1"/>
</dbReference>
<dbReference type="STRING" id="36842.SAMN02194393_03013"/>
<protein>
    <submittedName>
        <fullName evidence="2">cAMP-binding domain of CRP or a regulatory subunit of cAMP-dependent protein kinases</fullName>
    </submittedName>
</protein>
<dbReference type="PROSITE" id="PS50042">
    <property type="entry name" value="CNMP_BINDING_3"/>
    <property type="match status" value="1"/>
</dbReference>
<organism evidence="2 3">
    <name type="scientific">Maledivibacter halophilus</name>
    <dbReference type="NCBI Taxonomy" id="36842"/>
    <lineage>
        <taxon>Bacteria</taxon>
        <taxon>Bacillati</taxon>
        <taxon>Bacillota</taxon>
        <taxon>Clostridia</taxon>
        <taxon>Peptostreptococcales</taxon>
        <taxon>Caminicellaceae</taxon>
        <taxon>Maledivibacter</taxon>
    </lineage>
</organism>
<dbReference type="InterPro" id="IPR014710">
    <property type="entry name" value="RmlC-like_jellyroll"/>
</dbReference>
<keyword evidence="2" id="KW-0418">Kinase</keyword>
<accession>A0A1T5LL34</accession>
<keyword evidence="3" id="KW-1185">Reference proteome</keyword>
<keyword evidence="2" id="KW-0808">Transferase</keyword>
<dbReference type="EMBL" id="FUZT01000007">
    <property type="protein sequence ID" value="SKC76630.1"/>
    <property type="molecule type" value="Genomic_DNA"/>
</dbReference>
<dbReference type="Proteomes" id="UP000190285">
    <property type="component" value="Unassembled WGS sequence"/>
</dbReference>
<dbReference type="Gene3D" id="2.60.120.10">
    <property type="entry name" value="Jelly Rolls"/>
    <property type="match status" value="1"/>
</dbReference>
<reference evidence="2 3" key="1">
    <citation type="submission" date="2017-02" db="EMBL/GenBank/DDBJ databases">
        <authorList>
            <person name="Peterson S.W."/>
        </authorList>
    </citation>
    <scope>NUCLEOTIDE SEQUENCE [LARGE SCALE GENOMIC DNA]</scope>
    <source>
        <strain evidence="2 3">M1</strain>
    </source>
</reference>
<evidence type="ECO:0000313" key="2">
    <source>
        <dbReference type="EMBL" id="SKC76630.1"/>
    </source>
</evidence>
<name>A0A1T5LL34_9FIRM</name>
<dbReference type="InterPro" id="IPR000595">
    <property type="entry name" value="cNMP-bd_dom"/>
</dbReference>
<dbReference type="AlphaFoldDB" id="A0A1T5LL34"/>
<evidence type="ECO:0000259" key="1">
    <source>
        <dbReference type="PROSITE" id="PS50042"/>
    </source>
</evidence>
<sequence length="235" mass="27830">MDIKQYINDKPFLKELFQDFTETDIEKIDVMYYANDMIIIRRKASSNYVYLIISGICGIFNELDNGELSCYYKISSYDVIGLSEVLVENDVRYANIQTLTNVVALKINKLDLKKWMVKYPDFYNKIMHNIINRLHDTLRSHIECKKYSTHINVVSYLIYSYNLYKKIYGKNYKGNVKINETRNMISDFIGISIRSTNNSVERLKDENLVTVKLGKIYINYEQYKKLVEYKEKALM</sequence>
<dbReference type="InterPro" id="IPR018490">
    <property type="entry name" value="cNMP-bd_dom_sf"/>
</dbReference>
<feature type="domain" description="Cyclic nucleotide-binding" evidence="1">
    <location>
        <begin position="12"/>
        <end position="133"/>
    </location>
</feature>
<dbReference type="InterPro" id="IPR036388">
    <property type="entry name" value="WH-like_DNA-bd_sf"/>
</dbReference>
<dbReference type="CDD" id="cd00038">
    <property type="entry name" value="CAP_ED"/>
    <property type="match status" value="1"/>
</dbReference>
<dbReference type="RefSeq" id="WP_170917434.1">
    <property type="nucleotide sequence ID" value="NZ_FUZT01000007.1"/>
</dbReference>